<dbReference type="EMBL" id="JADJZA010000001">
    <property type="protein sequence ID" value="MBK9295832.1"/>
    <property type="molecule type" value="Genomic_DNA"/>
</dbReference>
<reference evidence="2 3" key="1">
    <citation type="submission" date="2020-10" db="EMBL/GenBank/DDBJ databases">
        <title>Connecting structure to function with the recovery of over 1000 high-quality activated sludge metagenome-assembled genomes encoding full-length rRNA genes using long-read sequencing.</title>
        <authorList>
            <person name="Singleton C.M."/>
            <person name="Petriglieri F."/>
            <person name="Kristensen J.M."/>
            <person name="Kirkegaard R.H."/>
            <person name="Michaelsen T.Y."/>
            <person name="Andersen M.H."/>
            <person name="Karst S.M."/>
            <person name="Dueholm M.S."/>
            <person name="Nielsen P.H."/>
            <person name="Albertsen M."/>
        </authorList>
    </citation>
    <scope>NUCLEOTIDE SEQUENCE [LARGE SCALE GENOMIC DNA]</scope>
    <source>
        <strain evidence="2">Lyne_18-Q3-R50-59_MAXAC.006</strain>
    </source>
</reference>
<dbReference type="Proteomes" id="UP000727993">
    <property type="component" value="Unassembled WGS sequence"/>
</dbReference>
<evidence type="ECO:0000313" key="3">
    <source>
        <dbReference type="Proteomes" id="UP000727993"/>
    </source>
</evidence>
<dbReference type="Gene3D" id="3.40.50.1820">
    <property type="entry name" value="alpha/beta hydrolase"/>
    <property type="match status" value="1"/>
</dbReference>
<dbReference type="PANTHER" id="PTHR43433">
    <property type="entry name" value="HYDROLASE, ALPHA/BETA FOLD FAMILY PROTEIN"/>
    <property type="match status" value="1"/>
</dbReference>
<evidence type="ECO:0000259" key="1">
    <source>
        <dbReference type="Pfam" id="PF00561"/>
    </source>
</evidence>
<protein>
    <submittedName>
        <fullName evidence="2">Alpha/beta hydrolase</fullName>
    </submittedName>
</protein>
<dbReference type="InterPro" id="IPR000073">
    <property type="entry name" value="AB_hydrolase_1"/>
</dbReference>
<dbReference type="GO" id="GO:0046503">
    <property type="term" value="P:glycerolipid catabolic process"/>
    <property type="evidence" value="ECO:0007669"/>
    <property type="project" value="TreeGrafter"/>
</dbReference>
<accession>A0A936N8Z1</accession>
<feature type="domain" description="AB hydrolase-1" evidence="1">
    <location>
        <begin position="29"/>
        <end position="280"/>
    </location>
</feature>
<dbReference type="AlphaFoldDB" id="A0A936N8Z1"/>
<sequence length="303" mass="32228">MTESNAGASVAVNGDISIDYATLGDSDAPPILMIMGLGAQRVSWPPEFLARLADRGRFVITLDNRDAGLSTHLHDAAVALDELVGALMGGGQLAEVPYTLSDMADDAVAVLDAVGIDRAHIVGASMGGMIAQMLVIDHPERALSLTSVFSTTGEMDVGVPTDEAVMALISPVPEDREGYITTMMERWKVWSAPEHWDDRAVRGRLEREYDRSFDPGATPRQLAAILTSGSREELLPGIKVPTLVIHGLLDTLVQPTGGRRTAELIPGAELLEIPDMGHELPEAHWDTVIGAIVGHTAAGQDSA</sequence>
<dbReference type="Pfam" id="PF00561">
    <property type="entry name" value="Abhydrolase_1"/>
    <property type="match status" value="1"/>
</dbReference>
<dbReference type="PANTHER" id="PTHR43433:SF5">
    <property type="entry name" value="AB HYDROLASE-1 DOMAIN-CONTAINING PROTEIN"/>
    <property type="match status" value="1"/>
</dbReference>
<proteinExistence type="predicted"/>
<keyword evidence="2" id="KW-0378">Hydrolase</keyword>
<dbReference type="InterPro" id="IPR050471">
    <property type="entry name" value="AB_hydrolase"/>
</dbReference>
<dbReference type="PRINTS" id="PR00111">
    <property type="entry name" value="ABHYDROLASE"/>
</dbReference>
<comment type="caution">
    <text evidence="2">The sequence shown here is derived from an EMBL/GenBank/DDBJ whole genome shotgun (WGS) entry which is preliminary data.</text>
</comment>
<dbReference type="SUPFAM" id="SSF53474">
    <property type="entry name" value="alpha/beta-Hydrolases"/>
    <property type="match status" value="1"/>
</dbReference>
<organism evidence="2 3">
    <name type="scientific">Candidatus Neomicrothrix subdominans</name>
    <dbReference type="NCBI Taxonomy" id="2954438"/>
    <lineage>
        <taxon>Bacteria</taxon>
        <taxon>Bacillati</taxon>
        <taxon>Actinomycetota</taxon>
        <taxon>Acidimicrobiia</taxon>
        <taxon>Acidimicrobiales</taxon>
        <taxon>Microthrixaceae</taxon>
        <taxon>Candidatus Neomicrothrix</taxon>
    </lineage>
</organism>
<evidence type="ECO:0000313" key="2">
    <source>
        <dbReference type="EMBL" id="MBK9295832.1"/>
    </source>
</evidence>
<gene>
    <name evidence="2" type="ORF">IPN02_02945</name>
</gene>
<dbReference type="GO" id="GO:0004806">
    <property type="term" value="F:triacylglycerol lipase activity"/>
    <property type="evidence" value="ECO:0007669"/>
    <property type="project" value="TreeGrafter"/>
</dbReference>
<dbReference type="InterPro" id="IPR029058">
    <property type="entry name" value="AB_hydrolase_fold"/>
</dbReference>
<name>A0A936N8Z1_9ACTN</name>